<evidence type="ECO:0000256" key="1">
    <source>
        <dbReference type="SAM" id="MobiDB-lite"/>
    </source>
</evidence>
<evidence type="ECO:0000313" key="2">
    <source>
        <dbReference type="Proteomes" id="UP001652642"/>
    </source>
</evidence>
<sequence>MAEKRPLETVDSLKYHKLPRLEAEAGPHVHRASLCKSSVLPNYPLDSLYGYKGSYFAYPLQCHEGPKSLAHWAPSEAYAHCTGSPTTQPLWTEKGLGTQGQMTGKEKSSNCVSQETLAAPERWASWAGYPEFSSQAWLHSYMAQQSPRASAHCPNLAVPKPVYQNHVYTAEAGYLPKALGTQAESTAKLSPSMEWSLPLLGAPDCTESPCYSPGGPRKATVAESSFSPGAKHSAVSPAGFVPYRKAYEKCQGGQGGSFLDGSFSAVSNTQKNMPEVNGESPSKHIWSKLPPPPISSLANPASMMHHERSSPGYPPPPYPLTAHEHMLLYHQKFSQAEKINSLFPLPACKGFGSAGREDPQGLPGSYFPPVPVSYYPSHLESYLYRASGPTSGIPPPGFLSSREHEHQQNSRVRGDMGKPPKLGWTAPEKASSCSPLPRNGDTLRDCLKGSQGKDRQANNGFPNQHPSPRPQTSQPFPSLHQSPLFLSGFGQMPDAGCVAGFPHPEKARLGDEKGFCPSRPPSLTSDTKKQQGNNRKTEAGACIVISDSPVTCHDSSSKGDLPTSVSEDSRTLLLRVPQSPAERAQNVTKRPESPSLSSSPPMPVINNVFSLAPYREYLEGTSDTVQIPLSKNCQSEEDSPKEGGGNVESHGSRQTDSIKPSEASPVRPTEGKGPSCSGMTEGSKWHPSSNSPDIMTKDSPVAQENVGVKSFPAVRAVCSWPTSRGGASKGTGEMEHEDHALDLSCKMEGLVEGLSLQKSPEGKTEAVENSKSKGEEVKEESANKHDILLETNWRTSELPLKSGSEGKSNFQSSAAFLFKKFKILKSHAASIGTAVQQKPSPSFQPASSSAFSPPLGPDQAGPRQDSPVIQQSPSQVVILQKILPAQRSPHPGATWTSSSPAQQSPHQGVTQQTNLPVPQRPQQESTQQNRSPAQQSLRQAGTDQRSSPVQQSTCQLVVTQQTNPPVPPSPHQVMTQQGSPSIQQGLRQVATQPEARFLQPKGLTAKPSDTSKILPPSTPASSPVLGETKILVPSSSESLGQQPSPGQYFTALHTSVCSTISGAVSASSLEQLEEWVKKAESQAEPKEKGVSLAKPKNGLKTSSSDFPKLSKGKQIWLAFKEVGTLFRKLLSQLDTFLLTRKCPFPHVVRAGAIFIPIHVVKEKLFANLSSASIDHVLQDHKVELRPTTLSEEKLLRDLELRSCTSRMLKLLALKQLPDIYPDLLTLHWHECVKQQLGPSSQADLHASK</sequence>
<organism evidence="2 3">
    <name type="scientific">Pogona vitticeps</name>
    <name type="common">central bearded dragon</name>
    <dbReference type="NCBI Taxonomy" id="103695"/>
    <lineage>
        <taxon>Eukaryota</taxon>
        <taxon>Metazoa</taxon>
        <taxon>Chordata</taxon>
        <taxon>Craniata</taxon>
        <taxon>Vertebrata</taxon>
        <taxon>Euteleostomi</taxon>
        <taxon>Lepidosauria</taxon>
        <taxon>Squamata</taxon>
        <taxon>Bifurcata</taxon>
        <taxon>Unidentata</taxon>
        <taxon>Episquamata</taxon>
        <taxon>Toxicofera</taxon>
        <taxon>Iguania</taxon>
        <taxon>Acrodonta</taxon>
        <taxon>Agamidae</taxon>
        <taxon>Amphibolurinae</taxon>
        <taxon>Pogona</taxon>
    </lineage>
</organism>
<gene>
    <name evidence="3 4" type="primary">C12H15orf39</name>
</gene>
<feature type="compositionally biased region" description="Polar residues" evidence="1">
    <location>
        <begin position="894"/>
        <end position="954"/>
    </location>
</feature>
<feature type="compositionally biased region" description="Polar residues" evidence="1">
    <location>
        <begin position="457"/>
        <end position="481"/>
    </location>
</feature>
<feature type="compositionally biased region" description="Polar residues" evidence="1">
    <location>
        <begin position="976"/>
        <end position="991"/>
    </location>
</feature>
<name>A0A6J0VE85_9SAUR</name>
<keyword evidence="2" id="KW-1185">Reference proteome</keyword>
<dbReference type="CTD" id="100345894"/>
<dbReference type="PANTHER" id="PTHR28422:SF1">
    <property type="entry name" value="SIMILAR TO HUMAN CHROMOSOME 15 OPEN READING FRAME 39"/>
    <property type="match status" value="1"/>
</dbReference>
<feature type="region of interest" description="Disordered" evidence="1">
    <location>
        <begin position="887"/>
        <end position="1025"/>
    </location>
</feature>
<feature type="compositionally biased region" description="Low complexity" evidence="1">
    <location>
        <begin position="839"/>
        <end position="853"/>
    </location>
</feature>
<feature type="region of interest" description="Disordered" evidence="1">
    <location>
        <begin position="509"/>
        <end position="536"/>
    </location>
</feature>
<feature type="region of interest" description="Disordered" evidence="1">
    <location>
        <begin position="551"/>
        <end position="603"/>
    </location>
</feature>
<feature type="region of interest" description="Disordered" evidence="1">
    <location>
        <begin position="632"/>
        <end position="698"/>
    </location>
</feature>
<dbReference type="AlphaFoldDB" id="A0A6J0VE85"/>
<feature type="region of interest" description="Disordered" evidence="1">
    <location>
        <begin position="831"/>
        <end position="869"/>
    </location>
</feature>
<feature type="compositionally biased region" description="Polar residues" evidence="1">
    <location>
        <begin position="521"/>
        <end position="534"/>
    </location>
</feature>
<feature type="compositionally biased region" description="Basic and acidic residues" evidence="1">
    <location>
        <begin position="760"/>
        <end position="788"/>
    </location>
</feature>
<dbReference type="Proteomes" id="UP001652642">
    <property type="component" value="Chromosome 12"/>
</dbReference>
<dbReference type="GeneID" id="110090528"/>
<evidence type="ECO:0000313" key="4">
    <source>
        <dbReference type="RefSeq" id="XP_020669826.2"/>
    </source>
</evidence>
<feature type="region of interest" description="Disordered" evidence="1">
    <location>
        <begin position="393"/>
        <end position="487"/>
    </location>
</feature>
<feature type="compositionally biased region" description="Basic and acidic residues" evidence="1">
    <location>
        <begin position="441"/>
        <end position="456"/>
    </location>
</feature>
<dbReference type="RefSeq" id="XP_020669825.2">
    <property type="nucleotide sequence ID" value="XM_020814166.2"/>
</dbReference>
<dbReference type="InterPro" id="IPR037656">
    <property type="entry name" value="DUF5525"/>
</dbReference>
<dbReference type="RefSeq" id="XP_020669826.2">
    <property type="nucleotide sequence ID" value="XM_020814167.2"/>
</dbReference>
<feature type="region of interest" description="Disordered" evidence="1">
    <location>
        <begin position="757"/>
        <end position="790"/>
    </location>
</feature>
<evidence type="ECO:0000313" key="3">
    <source>
        <dbReference type="RefSeq" id="XP_020669825.2"/>
    </source>
</evidence>
<protein>
    <submittedName>
        <fullName evidence="3">Uncharacterized protein C15orf39 homolog isoform X2</fullName>
    </submittedName>
    <submittedName>
        <fullName evidence="4">Uncharacterized protein C15orf39 homolog isoform X3</fullName>
    </submittedName>
</protein>
<dbReference type="PANTHER" id="PTHR28422">
    <property type="entry name" value="SIMILAR TO HUMAN CHROMOSOME 15 OPEN READING FRAME 39"/>
    <property type="match status" value="1"/>
</dbReference>
<accession>A0A6J0VE85</accession>
<dbReference type="Pfam" id="PF17663">
    <property type="entry name" value="DUF5525"/>
    <property type="match status" value="2"/>
</dbReference>
<reference evidence="3 4" key="1">
    <citation type="submission" date="2025-05" db="UniProtKB">
        <authorList>
            <consortium name="RefSeq"/>
        </authorList>
    </citation>
    <scope>IDENTIFICATION</scope>
</reference>
<feature type="compositionally biased region" description="Basic and acidic residues" evidence="1">
    <location>
        <begin position="401"/>
        <end position="418"/>
    </location>
</feature>
<proteinExistence type="predicted"/>